<comment type="caution">
    <text evidence="10">The sequence shown here is derived from an EMBL/GenBank/DDBJ whole genome shotgun (WGS) entry which is preliminary data.</text>
</comment>
<dbReference type="InterPro" id="IPR002701">
    <property type="entry name" value="CM_II_prokaryot"/>
</dbReference>
<evidence type="ECO:0000256" key="1">
    <source>
        <dbReference type="ARBA" id="ARBA00000824"/>
    </source>
</evidence>
<dbReference type="GO" id="GO:0046417">
    <property type="term" value="P:chorismate metabolic process"/>
    <property type="evidence" value="ECO:0007669"/>
    <property type="project" value="InterPro"/>
</dbReference>
<dbReference type="GO" id="GO:0009073">
    <property type="term" value="P:aromatic amino acid family biosynthetic process"/>
    <property type="evidence" value="ECO:0000318"/>
    <property type="project" value="GO_Central"/>
</dbReference>
<evidence type="ECO:0000256" key="2">
    <source>
        <dbReference type="ARBA" id="ARBA00004496"/>
    </source>
</evidence>
<dbReference type="InterPro" id="IPR036263">
    <property type="entry name" value="Chorismate_II_sf"/>
</dbReference>
<evidence type="ECO:0000256" key="3">
    <source>
        <dbReference type="ARBA" id="ARBA00004817"/>
    </source>
</evidence>
<evidence type="ECO:0000256" key="6">
    <source>
        <dbReference type="ARBA" id="ARBA00022605"/>
    </source>
</evidence>
<dbReference type="OMA" id="PYNYPQV"/>
<dbReference type="STRING" id="29655.A0A0K9PTB0"/>
<dbReference type="AlphaFoldDB" id="A0A0K9PTB0"/>
<keyword evidence="8" id="KW-0413">Isomerase</keyword>
<dbReference type="InterPro" id="IPR037039">
    <property type="entry name" value="CM_AroQ_sf_eucaryotic"/>
</dbReference>
<dbReference type="UniPathway" id="UPA00120">
    <property type="reaction ID" value="UER00203"/>
</dbReference>
<proteinExistence type="predicted"/>
<dbReference type="GO" id="GO:0008652">
    <property type="term" value="P:amino acid biosynthetic process"/>
    <property type="evidence" value="ECO:0007669"/>
    <property type="project" value="UniProtKB-KW"/>
</dbReference>
<comment type="catalytic activity">
    <reaction evidence="1">
        <text>chorismate = prephenate</text>
        <dbReference type="Rhea" id="RHEA:13897"/>
        <dbReference type="ChEBI" id="CHEBI:29748"/>
        <dbReference type="ChEBI" id="CHEBI:29934"/>
        <dbReference type="EC" id="5.4.99.5"/>
    </reaction>
</comment>
<dbReference type="GO" id="GO:0005737">
    <property type="term" value="C:cytoplasm"/>
    <property type="evidence" value="ECO:0000318"/>
    <property type="project" value="GO_Central"/>
</dbReference>
<protein>
    <recommendedName>
        <fullName evidence="4">chorismate mutase</fullName>
        <ecNumber evidence="4">5.4.99.5</ecNumber>
    </recommendedName>
</protein>
<keyword evidence="7" id="KW-0057">Aromatic amino acid biosynthesis</keyword>
<dbReference type="Proteomes" id="UP000036987">
    <property type="component" value="Unassembled WGS sequence"/>
</dbReference>
<keyword evidence="5" id="KW-0963">Cytoplasm</keyword>
<sequence>MEDSTRDGPTLMSVRDDLIRQEDTIVFSLIERAKYPRNCNVYSTSFLSEIGDVVESPSLIDLFVKESEDLHAKIGMYDNQAEVPFFPHDLPKPIFTPQNQAHLSFLNPVASASANVSKLIWKMYLEQLLPLLTQEGDDGNYASTLACDLLCLQALSKRIHYGKFVAEVKFRAAPDDYSFHIRNKNSDALMELLTFEKVENIVKARVENKGRLFGHNISLHDGEEDGYKVDPCLFSHLYGEWVIPYTKLVQVDYLLHRSLT</sequence>
<dbReference type="PANTHER" id="PTHR21145">
    <property type="entry name" value="CHORISMATE MUTASE"/>
    <property type="match status" value="1"/>
</dbReference>
<evidence type="ECO:0000313" key="11">
    <source>
        <dbReference type="Proteomes" id="UP000036987"/>
    </source>
</evidence>
<accession>A0A0K9PTB0</accession>
<dbReference type="OrthoDB" id="191918at2759"/>
<organism evidence="10 11">
    <name type="scientific">Zostera marina</name>
    <name type="common">Eelgrass</name>
    <dbReference type="NCBI Taxonomy" id="29655"/>
    <lineage>
        <taxon>Eukaryota</taxon>
        <taxon>Viridiplantae</taxon>
        <taxon>Streptophyta</taxon>
        <taxon>Embryophyta</taxon>
        <taxon>Tracheophyta</taxon>
        <taxon>Spermatophyta</taxon>
        <taxon>Magnoliopsida</taxon>
        <taxon>Liliopsida</taxon>
        <taxon>Zosteraceae</taxon>
        <taxon>Zostera</taxon>
    </lineage>
</organism>
<dbReference type="Pfam" id="PF01817">
    <property type="entry name" value="CM_2"/>
    <property type="match status" value="1"/>
</dbReference>
<dbReference type="InterPro" id="IPR008238">
    <property type="entry name" value="Chorismate_mutase_AroQ_euk"/>
</dbReference>
<dbReference type="EMBL" id="LFYR01000643">
    <property type="protein sequence ID" value="KMZ72184.1"/>
    <property type="molecule type" value="Genomic_DNA"/>
</dbReference>
<dbReference type="PANTHER" id="PTHR21145:SF12">
    <property type="entry name" value="CHORISMATE MUTASE"/>
    <property type="match status" value="1"/>
</dbReference>
<dbReference type="Gene3D" id="1.10.590.10">
    <property type="entry name" value="Chorismate mutase, AroQ class superfamily, eukaryotic"/>
    <property type="match status" value="1"/>
</dbReference>
<dbReference type="NCBIfam" id="TIGR01802">
    <property type="entry name" value="CM_pl-yst"/>
    <property type="match status" value="1"/>
</dbReference>
<dbReference type="PROSITE" id="PS51169">
    <property type="entry name" value="CHORISMATE_MUT_3"/>
    <property type="match status" value="1"/>
</dbReference>
<comment type="subcellular location">
    <subcellularLocation>
        <location evidence="2">Cytoplasm</location>
    </subcellularLocation>
</comment>
<evidence type="ECO:0000256" key="7">
    <source>
        <dbReference type="ARBA" id="ARBA00023141"/>
    </source>
</evidence>
<evidence type="ECO:0000256" key="5">
    <source>
        <dbReference type="ARBA" id="ARBA00022490"/>
    </source>
</evidence>
<gene>
    <name evidence="10" type="ORF">ZOSMA_16G01550</name>
</gene>
<evidence type="ECO:0000256" key="8">
    <source>
        <dbReference type="ARBA" id="ARBA00023235"/>
    </source>
</evidence>
<keyword evidence="6" id="KW-0028">Amino-acid biosynthesis</keyword>
<name>A0A0K9PTB0_ZOSMR</name>
<evidence type="ECO:0000259" key="9">
    <source>
        <dbReference type="Pfam" id="PF01817"/>
    </source>
</evidence>
<evidence type="ECO:0000256" key="4">
    <source>
        <dbReference type="ARBA" id="ARBA00012404"/>
    </source>
</evidence>
<dbReference type="GO" id="GO:0004106">
    <property type="term" value="F:chorismate mutase activity"/>
    <property type="evidence" value="ECO:0000318"/>
    <property type="project" value="GO_Central"/>
</dbReference>
<evidence type="ECO:0000313" key="10">
    <source>
        <dbReference type="EMBL" id="KMZ72184.1"/>
    </source>
</evidence>
<comment type="pathway">
    <text evidence="3">Metabolic intermediate biosynthesis; prephenate biosynthesis; prephenate from chorismate: step 1/1.</text>
</comment>
<reference evidence="11" key="1">
    <citation type="journal article" date="2016" name="Nature">
        <title>The genome of the seagrass Zostera marina reveals angiosperm adaptation to the sea.</title>
        <authorList>
            <person name="Olsen J.L."/>
            <person name="Rouze P."/>
            <person name="Verhelst B."/>
            <person name="Lin Y.-C."/>
            <person name="Bayer T."/>
            <person name="Collen J."/>
            <person name="Dattolo E."/>
            <person name="De Paoli E."/>
            <person name="Dittami S."/>
            <person name="Maumus F."/>
            <person name="Michel G."/>
            <person name="Kersting A."/>
            <person name="Lauritano C."/>
            <person name="Lohaus R."/>
            <person name="Toepel M."/>
            <person name="Tonon T."/>
            <person name="Vanneste K."/>
            <person name="Amirebrahimi M."/>
            <person name="Brakel J."/>
            <person name="Bostroem C."/>
            <person name="Chovatia M."/>
            <person name="Grimwood J."/>
            <person name="Jenkins J.W."/>
            <person name="Jueterbock A."/>
            <person name="Mraz A."/>
            <person name="Stam W.T."/>
            <person name="Tice H."/>
            <person name="Bornberg-Bauer E."/>
            <person name="Green P.J."/>
            <person name="Pearson G.A."/>
            <person name="Procaccini G."/>
            <person name="Duarte C.M."/>
            <person name="Schmutz J."/>
            <person name="Reusch T.B.H."/>
            <person name="Van de Peer Y."/>
        </authorList>
    </citation>
    <scope>NUCLEOTIDE SEQUENCE [LARGE SCALE GENOMIC DNA]</scope>
    <source>
        <strain evidence="11">cv. Finnish</strain>
    </source>
</reference>
<feature type="domain" description="Chorismate mutase" evidence="9">
    <location>
        <begin position="143"/>
        <end position="250"/>
    </location>
</feature>
<keyword evidence="11" id="KW-1185">Reference proteome</keyword>
<dbReference type="SUPFAM" id="SSF48600">
    <property type="entry name" value="Chorismate mutase II"/>
    <property type="match status" value="1"/>
</dbReference>
<dbReference type="EC" id="5.4.99.5" evidence="4"/>